<proteinExistence type="predicted"/>
<gene>
    <name evidence="3" type="ORF">OM33_16385</name>
</gene>
<evidence type="ECO:0000313" key="4">
    <source>
        <dbReference type="Proteomes" id="UP000030341"/>
    </source>
</evidence>
<dbReference type="EMBL" id="CP009889">
    <property type="protein sequence ID" value="AIY66704.1"/>
    <property type="molecule type" value="Genomic_DNA"/>
</dbReference>
<dbReference type="Proteomes" id="UP000030341">
    <property type="component" value="Chromosome 2"/>
</dbReference>
<dbReference type="AlphaFoldDB" id="A0A0A7EJ88"/>
<accession>A0A0A7EJ88</accession>
<evidence type="ECO:0008006" key="5">
    <source>
        <dbReference type="Google" id="ProtNLM"/>
    </source>
</evidence>
<name>A0A0A7EJ88_9GAMM</name>
<feature type="chain" id="PRO_5002037962" description="Collagen-like protein" evidence="2">
    <location>
        <begin position="28"/>
        <end position="314"/>
    </location>
</feature>
<dbReference type="RefSeq" id="WP_040135145.1">
    <property type="nucleotide sequence ID" value="NZ_CP009889.1"/>
</dbReference>
<evidence type="ECO:0000256" key="1">
    <source>
        <dbReference type="SAM" id="MobiDB-lite"/>
    </source>
</evidence>
<dbReference type="KEGG" id="pseo:OM33_16385"/>
<keyword evidence="4" id="KW-1185">Reference proteome</keyword>
<evidence type="ECO:0000313" key="3">
    <source>
        <dbReference type="EMBL" id="AIY66704.1"/>
    </source>
</evidence>
<dbReference type="HOGENOM" id="CLU_885266_0_0_6"/>
<reference evidence="3 4" key="1">
    <citation type="submission" date="2014-11" db="EMBL/GenBank/DDBJ databases">
        <title>Complete Genome Sequence of Pseudoalteromonas sp. Strain OCN003 Isolated from Kaneohe Bay, Oahu, Hawaii.</title>
        <authorList>
            <person name="Beurmann S."/>
            <person name="Videau P."/>
            <person name="Ushijima B."/>
            <person name="Smith A.M."/>
            <person name="Aeby G.S."/>
            <person name="Callahan S.M."/>
            <person name="Belcaid M."/>
        </authorList>
    </citation>
    <scope>NUCLEOTIDE SEQUENCE [LARGE SCALE GENOMIC DNA]</scope>
    <source>
        <strain evidence="3 4">OCN003</strain>
    </source>
</reference>
<feature type="signal peptide" evidence="2">
    <location>
        <begin position="1"/>
        <end position="27"/>
    </location>
</feature>
<dbReference type="STRING" id="1348114.OM33_16385"/>
<keyword evidence="2" id="KW-0732">Signal</keyword>
<feature type="compositionally biased region" description="Basic and acidic residues" evidence="1">
    <location>
        <begin position="230"/>
        <end position="245"/>
    </location>
</feature>
<sequence>MHQQFVSKVTYLLAVSLFCFNSATANANQGMPVICTANTQLTLEAVSERYLIVPEQQICTLKLQNSHALTPSKLELRQGAQLAVKATVNRHSRTVVSLVTDSVYFGKDAAIRLAGADGANGVDGKDYSHTQANYCTDGIAGGDGSNGSDGKNGLSVYLNIKLHEKSEMPTITTYGGLAGKGGLGGLGQRGGGKANDEVILKAAHSMQKLLGSLGHKKSVIDPSKLACKSNNREGRKGIKGNDGKPGKQGRSGSVWGQIQLSKTSKQAKLNHTRFIKSQTNYHGDAGLFFIVHPNRAGENPSYQVTSYIDLEIYQ</sequence>
<feature type="region of interest" description="Disordered" evidence="1">
    <location>
        <begin position="227"/>
        <end position="255"/>
    </location>
</feature>
<evidence type="ECO:0000256" key="2">
    <source>
        <dbReference type="SAM" id="SignalP"/>
    </source>
</evidence>
<organism evidence="3 4">
    <name type="scientific">Pseudoalteromonas piratica</name>
    <dbReference type="NCBI Taxonomy" id="1348114"/>
    <lineage>
        <taxon>Bacteria</taxon>
        <taxon>Pseudomonadati</taxon>
        <taxon>Pseudomonadota</taxon>
        <taxon>Gammaproteobacteria</taxon>
        <taxon>Alteromonadales</taxon>
        <taxon>Pseudoalteromonadaceae</taxon>
        <taxon>Pseudoalteromonas</taxon>
    </lineage>
</organism>
<protein>
    <recommendedName>
        <fullName evidence="5">Collagen-like protein</fullName>
    </recommendedName>
</protein>